<dbReference type="STRING" id="1121439.dsat_1928"/>
<dbReference type="Pfam" id="PF11985">
    <property type="entry name" value="Phage_Mu_Gp27"/>
    <property type="match status" value="1"/>
</dbReference>
<dbReference type="RefSeq" id="WP_020885814.1">
    <property type="nucleotide sequence ID" value="NZ_ATHI01000003.1"/>
</dbReference>
<proteinExistence type="predicted"/>
<dbReference type="OrthoDB" id="5465300at2"/>
<organism evidence="1 2">
    <name type="scientific">Alkalidesulfovibrio alkalitolerans DSM 16529</name>
    <dbReference type="NCBI Taxonomy" id="1121439"/>
    <lineage>
        <taxon>Bacteria</taxon>
        <taxon>Pseudomonadati</taxon>
        <taxon>Thermodesulfobacteriota</taxon>
        <taxon>Desulfovibrionia</taxon>
        <taxon>Desulfovibrionales</taxon>
        <taxon>Desulfovibrionaceae</taxon>
        <taxon>Alkalidesulfovibrio</taxon>
    </lineage>
</organism>
<dbReference type="PATRIC" id="fig|1121439.3.peg.316"/>
<name>S7TEG0_9BACT</name>
<dbReference type="eggNOG" id="ENOG502Z8Y4">
    <property type="taxonomic scope" value="Bacteria"/>
</dbReference>
<dbReference type="AlphaFoldDB" id="S7TEG0"/>
<protein>
    <recommendedName>
        <fullName evidence="3">DUF3486 family protein</fullName>
    </recommendedName>
</protein>
<sequence>MARKSTVQQLSPEIRSYLERRIVEGRLTLDELIADLQDKFPDEAAPSRSAVHRYGKKLERKLSAIKASTEAAKLIAESAPDQADLRSAAVISLVQSELFDAMVSLQEAEEESDAGARVKLLSQAAKAIAEVSRASVVQKRWQDEVADKLAKIEEAMQDDARYDAYTFNRIKEELYGS</sequence>
<dbReference type="EMBL" id="ATHI01000003">
    <property type="protein sequence ID" value="EPR35587.1"/>
    <property type="molecule type" value="Genomic_DNA"/>
</dbReference>
<keyword evidence="2" id="KW-1185">Reference proteome</keyword>
<gene>
    <name evidence="1" type="ORF">dsat_1928</name>
</gene>
<evidence type="ECO:0000313" key="1">
    <source>
        <dbReference type="EMBL" id="EPR35587.1"/>
    </source>
</evidence>
<evidence type="ECO:0008006" key="3">
    <source>
        <dbReference type="Google" id="ProtNLM"/>
    </source>
</evidence>
<comment type="caution">
    <text evidence="1">The sequence shown here is derived from an EMBL/GenBank/DDBJ whole genome shotgun (WGS) entry which is preliminary data.</text>
</comment>
<dbReference type="Proteomes" id="UP000014975">
    <property type="component" value="Unassembled WGS sequence"/>
</dbReference>
<accession>S7TEG0</accession>
<dbReference type="InterPro" id="IPR021874">
    <property type="entry name" value="Phage_Mu_Gp27"/>
</dbReference>
<evidence type="ECO:0000313" key="2">
    <source>
        <dbReference type="Proteomes" id="UP000014975"/>
    </source>
</evidence>
<reference evidence="1 2" key="1">
    <citation type="journal article" date="2013" name="Genome Announc.">
        <title>Draft genome sequences for three mercury-methylating, sulfate-reducing bacteria.</title>
        <authorList>
            <person name="Brown S.D."/>
            <person name="Hurt R.A.Jr."/>
            <person name="Gilmour C.C."/>
            <person name="Elias D.A."/>
        </authorList>
    </citation>
    <scope>NUCLEOTIDE SEQUENCE [LARGE SCALE GENOMIC DNA]</scope>
    <source>
        <strain evidence="1 2">DSM 16529</strain>
    </source>
</reference>